<name>A0A9P4MFJ3_9PEZI</name>
<protein>
    <submittedName>
        <fullName evidence="2">Uncharacterized protein</fullName>
    </submittedName>
</protein>
<organism evidence="2 3">
    <name type="scientific">Myriangium duriaei CBS 260.36</name>
    <dbReference type="NCBI Taxonomy" id="1168546"/>
    <lineage>
        <taxon>Eukaryota</taxon>
        <taxon>Fungi</taxon>
        <taxon>Dikarya</taxon>
        <taxon>Ascomycota</taxon>
        <taxon>Pezizomycotina</taxon>
        <taxon>Dothideomycetes</taxon>
        <taxon>Dothideomycetidae</taxon>
        <taxon>Myriangiales</taxon>
        <taxon>Myriangiaceae</taxon>
        <taxon>Myriangium</taxon>
    </lineage>
</organism>
<keyword evidence="3" id="KW-1185">Reference proteome</keyword>
<feature type="compositionally biased region" description="Basic and acidic residues" evidence="1">
    <location>
        <begin position="618"/>
        <end position="633"/>
    </location>
</feature>
<sequence length="885" mass="99345">MPDGRPSITNTEFPAGWHDRPPYSSLILAGGLNSPLSPSRVKSYPRIRLLHSIVGLPLSGLTGEAGQTQNQKSRAADVHQFLTFVPSVMASTLDQFERLIERICCPRGSQIQRIPKPNTVFVAFWERFNCIVTYKNKCRKLVKVLYIPTPLSHFDPKLHLDLSGLSLDCIRELHKFDHLTLILNVSKAVFPAGWHAPLGLEIIYFEDLLNMAIAHGHSHVELDEFSWKSGESDWESDYDSSSGESEIQSNRTDLNCGHGKQYVSRDAKEASPGLELTTFHSDNITELCSQWDRFSLFGTHEPRSALPPANFYVKRQNASLENGDSTWDFRFSAGSNAQRSAATQVFLKQAQLAFEPEGALGRKYEGPSKVLPPAPTPDEMMFEHPKWPQTLTHELRPMWQSKLESTPATFEEHPFAKFLAPDPTPKSGYWKVSQPESSLARSERTRSVSMVAKSDRHPFEAFLNPSSDPRNSDRMTGIPRSASQPPTTDVLLAGPEEDERNEDGRRSSFTSGDKVQFRPFSMGSQQVTTERGRSIRSNRPREMTYLEKLPGVGKRSEASPQPNGSASGVSNSVFRLSYNPWLNNTPTLANESSVQEERTSVRETQVRAGEPQVQPDRGPNRADRDSTEVDKAPDPTTEQSTQRESSESPTLPHEDGLEHASASGAAEVSEPSPSDDFNLSRLVSVVTTSPPEKRGKQLISELDDLYRYLGKNEKKTVTLQSTRTAAPSKLYEDICHESLQYVFGDKLGDWRRESRSGSGRERTDATAKIRSREGFYACLWYGYNTWFLTFEFKFHAGELLPQIIHDKLRYLSKRAKRSTLIFVSPKGLSAAAQEKTQAAFRNDFIVLHLTTDMLCQFLLAKDKNNESPCQAMGLLLDDFLYTRGD</sequence>
<dbReference type="AlphaFoldDB" id="A0A9P4MFJ3"/>
<evidence type="ECO:0000313" key="2">
    <source>
        <dbReference type="EMBL" id="KAF2147989.1"/>
    </source>
</evidence>
<feature type="compositionally biased region" description="Basic and acidic residues" evidence="1">
    <location>
        <begin position="595"/>
        <end position="605"/>
    </location>
</feature>
<feature type="compositionally biased region" description="Low complexity" evidence="1">
    <location>
        <begin position="635"/>
        <end position="650"/>
    </location>
</feature>
<feature type="region of interest" description="Disordered" evidence="1">
    <location>
        <begin position="424"/>
        <end position="571"/>
    </location>
</feature>
<dbReference type="Proteomes" id="UP000799439">
    <property type="component" value="Unassembled WGS sequence"/>
</dbReference>
<reference evidence="2" key="1">
    <citation type="journal article" date="2020" name="Stud. Mycol.">
        <title>101 Dothideomycetes genomes: a test case for predicting lifestyles and emergence of pathogens.</title>
        <authorList>
            <person name="Haridas S."/>
            <person name="Albert R."/>
            <person name="Binder M."/>
            <person name="Bloem J."/>
            <person name="Labutti K."/>
            <person name="Salamov A."/>
            <person name="Andreopoulos B."/>
            <person name="Baker S."/>
            <person name="Barry K."/>
            <person name="Bills G."/>
            <person name="Bluhm B."/>
            <person name="Cannon C."/>
            <person name="Castanera R."/>
            <person name="Culley D."/>
            <person name="Daum C."/>
            <person name="Ezra D."/>
            <person name="Gonzalez J."/>
            <person name="Henrissat B."/>
            <person name="Kuo A."/>
            <person name="Liang C."/>
            <person name="Lipzen A."/>
            <person name="Lutzoni F."/>
            <person name="Magnuson J."/>
            <person name="Mondo S."/>
            <person name="Nolan M."/>
            <person name="Ohm R."/>
            <person name="Pangilinan J."/>
            <person name="Park H.-J."/>
            <person name="Ramirez L."/>
            <person name="Alfaro M."/>
            <person name="Sun H."/>
            <person name="Tritt A."/>
            <person name="Yoshinaga Y."/>
            <person name="Zwiers L.-H."/>
            <person name="Turgeon B."/>
            <person name="Goodwin S."/>
            <person name="Spatafora J."/>
            <person name="Crous P."/>
            <person name="Grigoriev I."/>
        </authorList>
    </citation>
    <scope>NUCLEOTIDE SEQUENCE</scope>
    <source>
        <strain evidence="2">CBS 260.36</strain>
    </source>
</reference>
<feature type="region of interest" description="Disordered" evidence="1">
    <location>
        <begin position="585"/>
        <end position="677"/>
    </location>
</feature>
<evidence type="ECO:0000256" key="1">
    <source>
        <dbReference type="SAM" id="MobiDB-lite"/>
    </source>
</evidence>
<evidence type="ECO:0000313" key="3">
    <source>
        <dbReference type="Proteomes" id="UP000799439"/>
    </source>
</evidence>
<dbReference type="EMBL" id="ML996094">
    <property type="protein sequence ID" value="KAF2147989.1"/>
    <property type="molecule type" value="Genomic_DNA"/>
</dbReference>
<comment type="caution">
    <text evidence="2">The sequence shown here is derived from an EMBL/GenBank/DDBJ whole genome shotgun (WGS) entry which is preliminary data.</text>
</comment>
<gene>
    <name evidence="2" type="ORF">K461DRAFT_272179</name>
</gene>
<feature type="compositionally biased region" description="Polar residues" evidence="1">
    <location>
        <begin position="558"/>
        <end position="571"/>
    </location>
</feature>
<proteinExistence type="predicted"/>
<accession>A0A9P4MFJ3</accession>